<dbReference type="OrthoDB" id="2155209at2759"/>
<dbReference type="Pfam" id="PF14917">
    <property type="entry name" value="CCDC74_C"/>
    <property type="match status" value="2"/>
</dbReference>
<evidence type="ECO:0000313" key="5">
    <source>
        <dbReference type="EMBL" id="TTL41553.1"/>
    </source>
</evidence>
<feature type="domain" description="Coiled coil protein 74 C-terminal" evidence="4">
    <location>
        <begin position="236"/>
        <end position="275"/>
    </location>
</feature>
<feature type="domain" description="Coiled coil protein 74 C-terminal" evidence="4">
    <location>
        <begin position="183"/>
        <end position="216"/>
    </location>
</feature>
<dbReference type="AlphaFoldDB" id="A0A556VCI5"/>
<evidence type="ECO:0000259" key="3">
    <source>
        <dbReference type="Pfam" id="PF14916"/>
    </source>
</evidence>
<evidence type="ECO:0000256" key="2">
    <source>
        <dbReference type="SAM" id="Coils"/>
    </source>
</evidence>
<dbReference type="PANTHER" id="PTHR14882">
    <property type="entry name" value="COILED-COIL DOMAIN-CONTAINING 74A"/>
    <property type="match status" value="1"/>
</dbReference>
<evidence type="ECO:0000259" key="4">
    <source>
        <dbReference type="Pfam" id="PF14917"/>
    </source>
</evidence>
<feature type="domain" description="CCDC92/74 N-terminal" evidence="3">
    <location>
        <begin position="85"/>
        <end position="130"/>
    </location>
</feature>
<name>A0A556VCI5_BAGYA</name>
<accession>A0A556VCI5</accession>
<dbReference type="InterPro" id="IPR040370">
    <property type="entry name" value="CCDC74A/CCDC74B/CCDC92"/>
</dbReference>
<sequence>MSASNLPLLRNLPSWSRVGTLDRVGTLNWVGTLDRVGTLNWAGTLDRACYPPIVSCECKDKAAPAERHSYETTETSAVMDKSGPRVDSLEKDILFLQQTHKSTLEKLHEEIDQLKRANRELQYQLIMGAHVPPKETKSGDSHEKQCQTEIISSPGKPENRHYGVGQKKAIIMSLLPLRIQDGPSQPSRTPTLQECERMIRQLHDANALQAHESPHVLLRFPDAGEEKHCGLVERHQTRVSVNEKVILPSIRQALSSNLTERQKRAQDVHKMRLRRPIFS</sequence>
<keyword evidence="1 2" id="KW-0175">Coiled coil</keyword>
<dbReference type="Proteomes" id="UP000319801">
    <property type="component" value="Unassembled WGS sequence"/>
</dbReference>
<feature type="coiled-coil region" evidence="2">
    <location>
        <begin position="97"/>
        <end position="124"/>
    </location>
</feature>
<protein>
    <submittedName>
        <fullName evidence="5">Coiled-coil domain-containing protein 74B</fullName>
    </submittedName>
</protein>
<dbReference type="Pfam" id="PF14916">
    <property type="entry name" value="CCDC92"/>
    <property type="match status" value="1"/>
</dbReference>
<reference evidence="5 6" key="1">
    <citation type="journal article" date="2019" name="Genome Biol. Evol.">
        <title>Whole-Genome Sequencing of the Giant Devil Catfish, Bagarius yarrelli.</title>
        <authorList>
            <person name="Jiang W."/>
            <person name="Lv Y."/>
            <person name="Cheng L."/>
            <person name="Yang K."/>
            <person name="Chao B."/>
            <person name="Wang X."/>
            <person name="Li Y."/>
            <person name="Pan X."/>
            <person name="You X."/>
            <person name="Zhang Y."/>
            <person name="Yang J."/>
            <person name="Li J."/>
            <person name="Zhang X."/>
            <person name="Liu S."/>
            <person name="Sun C."/>
            <person name="Yang J."/>
            <person name="Shi Q."/>
        </authorList>
    </citation>
    <scope>NUCLEOTIDE SEQUENCE [LARGE SCALE GENOMIC DNA]</scope>
    <source>
        <strain evidence="5">JWS20170419001</strain>
        <tissue evidence="5">Muscle</tissue>
    </source>
</reference>
<dbReference type="PANTHER" id="PTHR14882:SF5">
    <property type="entry name" value="COILED-COIL DOMAIN CONTAINING 74A"/>
    <property type="match status" value="1"/>
</dbReference>
<organism evidence="5 6">
    <name type="scientific">Bagarius yarrelli</name>
    <name type="common">Goonch</name>
    <name type="synonym">Bagrus yarrelli</name>
    <dbReference type="NCBI Taxonomy" id="175774"/>
    <lineage>
        <taxon>Eukaryota</taxon>
        <taxon>Metazoa</taxon>
        <taxon>Chordata</taxon>
        <taxon>Craniata</taxon>
        <taxon>Vertebrata</taxon>
        <taxon>Euteleostomi</taxon>
        <taxon>Actinopterygii</taxon>
        <taxon>Neopterygii</taxon>
        <taxon>Teleostei</taxon>
        <taxon>Ostariophysi</taxon>
        <taxon>Siluriformes</taxon>
        <taxon>Sisoridae</taxon>
        <taxon>Sisorinae</taxon>
        <taxon>Bagarius</taxon>
    </lineage>
</organism>
<dbReference type="EMBL" id="VCAZ01000234">
    <property type="protein sequence ID" value="TTL41553.1"/>
    <property type="molecule type" value="Genomic_DNA"/>
</dbReference>
<gene>
    <name evidence="5" type="ORF">Baya_15690</name>
</gene>
<keyword evidence="6" id="KW-1185">Reference proteome</keyword>
<comment type="caution">
    <text evidence="5">The sequence shown here is derived from an EMBL/GenBank/DDBJ whole genome shotgun (WGS) entry which is preliminary data.</text>
</comment>
<evidence type="ECO:0000256" key="1">
    <source>
        <dbReference type="ARBA" id="ARBA00023054"/>
    </source>
</evidence>
<evidence type="ECO:0000313" key="6">
    <source>
        <dbReference type="Proteomes" id="UP000319801"/>
    </source>
</evidence>
<dbReference type="InterPro" id="IPR039496">
    <property type="entry name" value="CCDC92/74_N"/>
</dbReference>
<dbReference type="InterPro" id="IPR029422">
    <property type="entry name" value="CCDC74_C"/>
</dbReference>
<proteinExistence type="predicted"/>